<dbReference type="OrthoDB" id="6135040at2759"/>
<reference evidence="1 2" key="1">
    <citation type="journal article" date="2013" name="Nature">
        <title>Insights into bilaterian evolution from three spiralian genomes.</title>
        <authorList>
            <person name="Simakov O."/>
            <person name="Marletaz F."/>
            <person name="Cho S.J."/>
            <person name="Edsinger-Gonzales E."/>
            <person name="Havlak P."/>
            <person name="Hellsten U."/>
            <person name="Kuo D.H."/>
            <person name="Larsson T."/>
            <person name="Lv J."/>
            <person name="Arendt D."/>
            <person name="Savage R."/>
            <person name="Osoegawa K."/>
            <person name="de Jong P."/>
            <person name="Grimwood J."/>
            <person name="Chapman J.A."/>
            <person name="Shapiro H."/>
            <person name="Aerts A."/>
            <person name="Otillar R.P."/>
            <person name="Terry A.Y."/>
            <person name="Boore J.L."/>
            <person name="Grigoriev I.V."/>
            <person name="Lindberg D.R."/>
            <person name="Seaver E.C."/>
            <person name="Weisblat D.A."/>
            <person name="Putnam N.H."/>
            <person name="Rokhsar D.S."/>
        </authorList>
    </citation>
    <scope>NUCLEOTIDE SEQUENCE [LARGE SCALE GENOMIC DNA]</scope>
</reference>
<organism evidence="1 2">
    <name type="scientific">Lottia gigantea</name>
    <name type="common">Giant owl limpet</name>
    <dbReference type="NCBI Taxonomy" id="225164"/>
    <lineage>
        <taxon>Eukaryota</taxon>
        <taxon>Metazoa</taxon>
        <taxon>Spiralia</taxon>
        <taxon>Lophotrochozoa</taxon>
        <taxon>Mollusca</taxon>
        <taxon>Gastropoda</taxon>
        <taxon>Patellogastropoda</taxon>
        <taxon>Lottioidea</taxon>
        <taxon>Lottiidae</taxon>
        <taxon>Lottia</taxon>
    </lineage>
</organism>
<evidence type="ECO:0000313" key="1">
    <source>
        <dbReference type="EMBL" id="ESO87210.1"/>
    </source>
</evidence>
<dbReference type="RefSeq" id="XP_009062157.1">
    <property type="nucleotide sequence ID" value="XM_009063909.1"/>
</dbReference>
<dbReference type="AlphaFoldDB" id="V3ZX60"/>
<sequence>MVAIRCDGAKDMNIMEKCAIQIQMSAMKIVCFLFLSVISTTTAMNTIMVEMEDIAMDTSYKGRLFMRENASGKKTVLIHNTETIDVHFCLDEPETLIVERIKYSTDGYPDDVRVELDNSVIGHFMTHEGTNWGHLWNEFHETGVVGMPFNLEKGQHNLILSLAKADQYGVELDYIEFAFSESTSADQVLCSEHEYARKMASEGRKRRRRHLRSFLDYLKKTEQ</sequence>
<name>V3ZX60_LOTGI</name>
<evidence type="ECO:0008006" key="3">
    <source>
        <dbReference type="Google" id="ProtNLM"/>
    </source>
</evidence>
<protein>
    <recommendedName>
        <fullName evidence="3">CBM6 domain-containing protein</fullName>
    </recommendedName>
</protein>
<dbReference type="KEGG" id="lgi:LOTGIDRAFT_154713"/>
<proteinExistence type="predicted"/>
<dbReference type="CTD" id="20236373"/>
<dbReference type="HOGENOM" id="CLU_108190_0_0_1"/>
<accession>V3ZX60</accession>
<gene>
    <name evidence="1" type="ORF">LOTGIDRAFT_154713</name>
</gene>
<dbReference type="OMA" id="LTEWTFC"/>
<dbReference type="Proteomes" id="UP000030746">
    <property type="component" value="Unassembled WGS sequence"/>
</dbReference>
<dbReference type="GeneID" id="20236373"/>
<evidence type="ECO:0000313" key="2">
    <source>
        <dbReference type="Proteomes" id="UP000030746"/>
    </source>
</evidence>
<dbReference type="EMBL" id="KB202953">
    <property type="protein sequence ID" value="ESO87210.1"/>
    <property type="molecule type" value="Genomic_DNA"/>
</dbReference>
<keyword evidence="2" id="KW-1185">Reference proteome</keyword>
<dbReference type="Gene3D" id="2.60.120.260">
    <property type="entry name" value="Galactose-binding domain-like"/>
    <property type="match status" value="1"/>
</dbReference>